<protein>
    <submittedName>
        <fullName evidence="2">Uncharacterized protein</fullName>
    </submittedName>
</protein>
<feature type="compositionally biased region" description="Low complexity" evidence="1">
    <location>
        <begin position="214"/>
        <end position="245"/>
    </location>
</feature>
<name>K0RVD3_THAOC</name>
<feature type="compositionally biased region" description="Polar residues" evidence="1">
    <location>
        <begin position="380"/>
        <end position="405"/>
    </location>
</feature>
<evidence type="ECO:0000313" key="3">
    <source>
        <dbReference type="Proteomes" id="UP000266841"/>
    </source>
</evidence>
<dbReference type="Proteomes" id="UP000266841">
    <property type="component" value="Unassembled WGS sequence"/>
</dbReference>
<evidence type="ECO:0000313" key="2">
    <source>
        <dbReference type="EMBL" id="EJK57758.1"/>
    </source>
</evidence>
<dbReference type="EMBL" id="AGNL01027107">
    <property type="protein sequence ID" value="EJK57758.1"/>
    <property type="molecule type" value="Genomic_DNA"/>
</dbReference>
<feature type="region of interest" description="Disordered" evidence="1">
    <location>
        <begin position="476"/>
        <end position="572"/>
    </location>
</feature>
<feature type="compositionally biased region" description="Low complexity" evidence="1">
    <location>
        <begin position="543"/>
        <end position="557"/>
    </location>
</feature>
<sequence>MSVSRADNRRAPLATASFKSREYSNMPGRARRRKRRALPVAPDLLFAGGILLQTTLKRTDASTFFCGISMEDASTDCHFRKSCPSGMDNECSPMRCFTSQACDTNRGHGKLVEEFPALSRSRHDLTNYRWQPSIHGCGEMSFDIYCGDDESRCDGELTCEYTHCNVRDMIDTELVRRREAKNREMFELLVGLSGDDRRRYNTYTNCYAVDGAEPTTSPSTPLPSGSPSTPLPSGSPTTSSPSISPVEPPSESPTTRAPTEHDDPIQYRFCANEYGVIECKAENYCPSGKCPHGQICVVRSHCSIRDITRPPSRLPTTSPAYSRDHPTWRQFCGRDFDHSIQQCRVETHCLDDSSCPYNQSCYRGLPPHCNAYEMLYNTSPTQKPIPTQSPTQRPQESAASPTLKPSRTEGVVFLDGDVTVDAEDNYWCGATQLAAIKNCGTTNFYCVRGLCPFGWSCHHVENEACGADLATQTNGPFDEINPPLREPSKRPVSAPPTQNVPYPPSQSEKYEDSGFTKPLPGSKNKAHESKIGDQPKPFTHAGSRPQSSEELEPQSSPNKVLASNKGKRPAGCEAGWHTTADCKSYWECDAYGKKSKSFGNAFDLTHNMCIPEELLDKDKCQFKQTQSHGDENTHQLNSTTDDLEVLLEFSQGAEDGEDSHVIEAMTEIMKGSSPSRQEESVLEVSLTSESHSQAPAASPSISDGAGISRWDEEVQWPDQEDGEHNLIHSIFVELDSGSRSRSRTGQIWMLSWFVFQWMM</sequence>
<organism evidence="2 3">
    <name type="scientific">Thalassiosira oceanica</name>
    <name type="common">Marine diatom</name>
    <dbReference type="NCBI Taxonomy" id="159749"/>
    <lineage>
        <taxon>Eukaryota</taxon>
        <taxon>Sar</taxon>
        <taxon>Stramenopiles</taxon>
        <taxon>Ochrophyta</taxon>
        <taxon>Bacillariophyta</taxon>
        <taxon>Coscinodiscophyceae</taxon>
        <taxon>Thalassiosirophycidae</taxon>
        <taxon>Thalassiosirales</taxon>
        <taxon>Thalassiosiraceae</taxon>
        <taxon>Thalassiosira</taxon>
    </lineage>
</organism>
<gene>
    <name evidence="2" type="ORF">THAOC_22165</name>
</gene>
<feature type="region of interest" description="Disordered" evidence="1">
    <location>
        <begin position="1"/>
        <end position="34"/>
    </location>
</feature>
<keyword evidence="3" id="KW-1185">Reference proteome</keyword>
<dbReference type="AlphaFoldDB" id="K0RVD3"/>
<feature type="compositionally biased region" description="Polar residues" evidence="1">
    <location>
        <begin position="691"/>
        <end position="701"/>
    </location>
</feature>
<feature type="region of interest" description="Disordered" evidence="1">
    <location>
        <begin position="211"/>
        <end position="262"/>
    </location>
</feature>
<reference evidence="2 3" key="1">
    <citation type="journal article" date="2012" name="Genome Biol.">
        <title>Genome and low-iron response of an oceanic diatom adapted to chronic iron limitation.</title>
        <authorList>
            <person name="Lommer M."/>
            <person name="Specht M."/>
            <person name="Roy A.S."/>
            <person name="Kraemer L."/>
            <person name="Andreson R."/>
            <person name="Gutowska M.A."/>
            <person name="Wolf J."/>
            <person name="Bergner S.V."/>
            <person name="Schilhabel M.B."/>
            <person name="Klostermeier U.C."/>
            <person name="Beiko R.G."/>
            <person name="Rosenstiel P."/>
            <person name="Hippler M."/>
            <person name="Laroche J."/>
        </authorList>
    </citation>
    <scope>NUCLEOTIDE SEQUENCE [LARGE SCALE GENOMIC DNA]</scope>
    <source>
        <strain evidence="2 3">CCMP1005</strain>
    </source>
</reference>
<proteinExistence type="predicted"/>
<comment type="caution">
    <text evidence="2">The sequence shown here is derived from an EMBL/GenBank/DDBJ whole genome shotgun (WGS) entry which is preliminary data.</text>
</comment>
<feature type="region of interest" description="Disordered" evidence="1">
    <location>
        <begin position="670"/>
        <end position="707"/>
    </location>
</feature>
<accession>K0RVD3</accession>
<feature type="region of interest" description="Disordered" evidence="1">
    <location>
        <begin position="380"/>
        <end position="408"/>
    </location>
</feature>
<feature type="compositionally biased region" description="Basic and acidic residues" evidence="1">
    <location>
        <begin position="1"/>
        <end position="10"/>
    </location>
</feature>
<evidence type="ECO:0000256" key="1">
    <source>
        <dbReference type="SAM" id="MobiDB-lite"/>
    </source>
</evidence>